<dbReference type="PANTHER" id="PTHR47668:SF1">
    <property type="entry name" value="DIENELACTONE HYDROLASE DOMAIN-CONTAINING PROTEIN-RELATED"/>
    <property type="match status" value="1"/>
</dbReference>
<proteinExistence type="predicted"/>
<name>A0A428TU90_9HYPO</name>
<accession>A0A428TU90</accession>
<dbReference type="InterPro" id="IPR029058">
    <property type="entry name" value="AB_hydrolase_fold"/>
</dbReference>
<comment type="caution">
    <text evidence="2">The sequence shown here is derived from an EMBL/GenBank/DDBJ whole genome shotgun (WGS) entry which is preliminary data.</text>
</comment>
<evidence type="ECO:0000313" key="3">
    <source>
        <dbReference type="Proteomes" id="UP000288429"/>
    </source>
</evidence>
<dbReference type="Proteomes" id="UP000288429">
    <property type="component" value="Unassembled WGS sequence"/>
</dbReference>
<dbReference type="AlphaFoldDB" id="A0A428TU90"/>
<protein>
    <recommendedName>
        <fullName evidence="1">Dienelactone hydrolase domain-containing protein</fullName>
    </recommendedName>
</protein>
<dbReference type="Gene3D" id="3.40.50.1820">
    <property type="entry name" value="alpha/beta hydrolase"/>
    <property type="match status" value="1"/>
</dbReference>
<dbReference type="SUPFAM" id="SSF53474">
    <property type="entry name" value="alpha/beta-Hydrolases"/>
    <property type="match status" value="1"/>
</dbReference>
<dbReference type="GO" id="GO:0016787">
    <property type="term" value="F:hydrolase activity"/>
    <property type="evidence" value="ECO:0007669"/>
    <property type="project" value="InterPro"/>
</dbReference>
<evidence type="ECO:0000313" key="2">
    <source>
        <dbReference type="EMBL" id="RSM05582.1"/>
    </source>
</evidence>
<dbReference type="Pfam" id="PF01738">
    <property type="entry name" value="DLH"/>
    <property type="match status" value="1"/>
</dbReference>
<reference evidence="2 3" key="1">
    <citation type="submission" date="2017-06" db="EMBL/GenBank/DDBJ databases">
        <title>Cmopartive genomic analysis of Ambrosia Fusariam Clade fungi.</title>
        <authorList>
            <person name="Stajich J.E."/>
            <person name="Carrillo J."/>
            <person name="Kijimoto T."/>
            <person name="Eskalen A."/>
            <person name="O'Donnell K."/>
            <person name="Kasson M."/>
        </authorList>
    </citation>
    <scope>NUCLEOTIDE SEQUENCE [LARGE SCALE GENOMIC DNA]</scope>
    <source>
        <strain evidence="2 3">NRRL 20438</strain>
    </source>
</reference>
<gene>
    <name evidence="2" type="ORF">CDV31_009512</name>
</gene>
<evidence type="ECO:0000259" key="1">
    <source>
        <dbReference type="Pfam" id="PF01738"/>
    </source>
</evidence>
<keyword evidence="3" id="KW-1185">Reference proteome</keyword>
<dbReference type="InterPro" id="IPR002925">
    <property type="entry name" value="Dienelactn_hydro"/>
</dbReference>
<dbReference type="EMBL" id="NIZV01000136">
    <property type="protein sequence ID" value="RSM05582.1"/>
    <property type="molecule type" value="Genomic_DNA"/>
</dbReference>
<organism evidence="2 3">
    <name type="scientific">Fusarium ambrosium</name>
    <dbReference type="NCBI Taxonomy" id="131363"/>
    <lineage>
        <taxon>Eukaryota</taxon>
        <taxon>Fungi</taxon>
        <taxon>Dikarya</taxon>
        <taxon>Ascomycota</taxon>
        <taxon>Pezizomycotina</taxon>
        <taxon>Sordariomycetes</taxon>
        <taxon>Hypocreomycetidae</taxon>
        <taxon>Hypocreales</taxon>
        <taxon>Nectriaceae</taxon>
        <taxon>Fusarium</taxon>
        <taxon>Fusarium solani species complex</taxon>
    </lineage>
</organism>
<feature type="domain" description="Dienelactone hydrolase" evidence="1">
    <location>
        <begin position="93"/>
        <end position="308"/>
    </location>
</feature>
<sequence>MFYFIVRSLSIPWQGKLPLLFINSWCDTFISPFFFLSIADYPAIATRASSVAPAIMSTMPASHGHNEACCNIPPVVSSGYEAKGTYKEIGGYKTYVTGPLDAKKAIVVIYDIFGYFDQTLQGADILAFSDAHNKYKVFIPDWFQGKPCPIEWYPPDTDEKKKNLGEFFGTYPPPKIAGLVPDYVKAVLEQDSSISKTGILGYCWGGKVVSLTTKADTNPFSVAASIHPAMVDAADAEGIKTPTILLASKEEPDEEVKKFENALAGPKHVETFKDQIHGWMAARADLSDDRVKEEYERGYRTVLKFFGENF</sequence>
<dbReference type="PANTHER" id="PTHR47668">
    <property type="entry name" value="DIENELACTONE HYDROLASE FAMILY PROTEIN (AFU_ORTHOLOGUE AFUA_6G01940)"/>
    <property type="match status" value="1"/>
</dbReference>